<gene>
    <name evidence="2" type="ORF">HMPREF3196_01111</name>
</gene>
<sequence>MIDRPASISCHDEHQSDHISRRETWHETAKPCIFAVSCHGILELSRYPK</sequence>
<dbReference type="AlphaFoldDB" id="A0A133KNW3"/>
<name>A0A133KNW3_BIFBI</name>
<proteinExistence type="predicted"/>
<feature type="compositionally biased region" description="Basic and acidic residues" evidence="1">
    <location>
        <begin position="10"/>
        <end position="23"/>
    </location>
</feature>
<dbReference type="Proteomes" id="UP000070092">
    <property type="component" value="Unassembled WGS sequence"/>
</dbReference>
<dbReference type="EMBL" id="LRPO01000033">
    <property type="protein sequence ID" value="KWZ81192.1"/>
    <property type="molecule type" value="Genomic_DNA"/>
</dbReference>
<evidence type="ECO:0000256" key="1">
    <source>
        <dbReference type="SAM" id="MobiDB-lite"/>
    </source>
</evidence>
<evidence type="ECO:0000313" key="2">
    <source>
        <dbReference type="EMBL" id="KWZ81192.1"/>
    </source>
</evidence>
<evidence type="ECO:0000313" key="3">
    <source>
        <dbReference type="Proteomes" id="UP000070092"/>
    </source>
</evidence>
<organism evidence="2 3">
    <name type="scientific">Bifidobacterium bifidum</name>
    <dbReference type="NCBI Taxonomy" id="1681"/>
    <lineage>
        <taxon>Bacteria</taxon>
        <taxon>Bacillati</taxon>
        <taxon>Actinomycetota</taxon>
        <taxon>Actinomycetes</taxon>
        <taxon>Bifidobacteriales</taxon>
        <taxon>Bifidobacteriaceae</taxon>
        <taxon>Bifidobacterium</taxon>
    </lineage>
</organism>
<dbReference type="PATRIC" id="fig|1681.53.peg.1093"/>
<accession>A0A133KNW3</accession>
<comment type="caution">
    <text evidence="2">The sequence shown here is derived from an EMBL/GenBank/DDBJ whole genome shotgun (WGS) entry which is preliminary data.</text>
</comment>
<reference evidence="2 3" key="1">
    <citation type="submission" date="2016-01" db="EMBL/GenBank/DDBJ databases">
        <authorList>
            <person name="Oliw E.H."/>
        </authorList>
    </citation>
    <scope>NUCLEOTIDE SEQUENCE [LARGE SCALE GENOMIC DNA]</scope>
    <source>
        <strain evidence="2 3">MJR8628B</strain>
    </source>
</reference>
<protein>
    <submittedName>
        <fullName evidence="2">Uncharacterized protein</fullName>
    </submittedName>
</protein>
<feature type="region of interest" description="Disordered" evidence="1">
    <location>
        <begin position="1"/>
        <end position="23"/>
    </location>
</feature>